<comment type="caution">
    <text evidence="1">The sequence shown here is derived from an EMBL/GenBank/DDBJ whole genome shotgun (WGS) entry which is preliminary data.</text>
</comment>
<keyword evidence="2" id="KW-1185">Reference proteome</keyword>
<evidence type="ECO:0000313" key="1">
    <source>
        <dbReference type="EMBL" id="GAA2224407.1"/>
    </source>
</evidence>
<organism evidence="1 2">
    <name type="scientific">Herbiconiux moechotypicola</name>
    <dbReference type="NCBI Taxonomy" id="637393"/>
    <lineage>
        <taxon>Bacteria</taxon>
        <taxon>Bacillati</taxon>
        <taxon>Actinomycetota</taxon>
        <taxon>Actinomycetes</taxon>
        <taxon>Micrococcales</taxon>
        <taxon>Microbacteriaceae</taxon>
        <taxon>Herbiconiux</taxon>
    </lineage>
</organism>
<evidence type="ECO:0000313" key="2">
    <source>
        <dbReference type="Proteomes" id="UP001500929"/>
    </source>
</evidence>
<dbReference type="RefSeq" id="WP_259477587.1">
    <property type="nucleotide sequence ID" value="NZ_BAAAQY010000001.1"/>
</dbReference>
<sequence length="76" mass="8199">MTSTALWPRDLLEKRRALHSRVDSIAHGQPAAAARLRLALYTAAHRFDTRASDLAGLAAELDSIAHDLDARLAPAA</sequence>
<protein>
    <submittedName>
        <fullName evidence="1">Uncharacterized protein</fullName>
    </submittedName>
</protein>
<reference evidence="1 2" key="1">
    <citation type="journal article" date="2019" name="Int. J. Syst. Evol. Microbiol.">
        <title>The Global Catalogue of Microorganisms (GCM) 10K type strain sequencing project: providing services to taxonomists for standard genome sequencing and annotation.</title>
        <authorList>
            <consortium name="The Broad Institute Genomics Platform"/>
            <consortium name="The Broad Institute Genome Sequencing Center for Infectious Disease"/>
            <person name="Wu L."/>
            <person name="Ma J."/>
        </authorList>
    </citation>
    <scope>NUCLEOTIDE SEQUENCE [LARGE SCALE GENOMIC DNA]</scope>
    <source>
        <strain evidence="1 2">JCM 16117</strain>
    </source>
</reference>
<dbReference type="Proteomes" id="UP001500929">
    <property type="component" value="Unassembled WGS sequence"/>
</dbReference>
<dbReference type="EMBL" id="BAAAQY010000001">
    <property type="protein sequence ID" value="GAA2224407.1"/>
    <property type="molecule type" value="Genomic_DNA"/>
</dbReference>
<accession>A0ABN3D8R0</accession>
<name>A0ABN3D8R0_9MICO</name>
<proteinExistence type="predicted"/>
<gene>
    <name evidence="1" type="ORF">GCM10009851_04790</name>
</gene>